<sequence length="130" mass="15193">MHFCQLALNHLLLTPEQLRHITSLLIEPLDVLRRLWRTLEERLDLELLLLTGCQRCFLLSVHPQLRADANDDFSRNTFHLAVCCLLLRGFNFCRLKIRPKVTVSSPLLRPHRRPEVSRNSVVGCNDYHTN</sequence>
<reference evidence="1" key="1">
    <citation type="submission" date="2021-05" db="EMBL/GenBank/DDBJ databases">
        <authorList>
            <person name="Alioto T."/>
            <person name="Alioto T."/>
            <person name="Gomez Garrido J."/>
        </authorList>
    </citation>
    <scope>NUCLEOTIDE SEQUENCE</scope>
</reference>
<dbReference type="EMBL" id="HBUE01076993">
    <property type="protein sequence ID" value="CAG6475630.1"/>
    <property type="molecule type" value="Transcribed_RNA"/>
</dbReference>
<accession>A0A8D8BLE4</accession>
<name>A0A8D8BLE4_CULPI</name>
<evidence type="ECO:0000313" key="1">
    <source>
        <dbReference type="EMBL" id="CAG6475630.1"/>
    </source>
</evidence>
<protein>
    <submittedName>
        <fullName evidence="1">(northern house mosquito) hypothetical protein</fullName>
    </submittedName>
</protein>
<dbReference type="AlphaFoldDB" id="A0A8D8BLE4"/>
<proteinExistence type="predicted"/>
<organism evidence="1">
    <name type="scientific">Culex pipiens</name>
    <name type="common">House mosquito</name>
    <dbReference type="NCBI Taxonomy" id="7175"/>
    <lineage>
        <taxon>Eukaryota</taxon>
        <taxon>Metazoa</taxon>
        <taxon>Ecdysozoa</taxon>
        <taxon>Arthropoda</taxon>
        <taxon>Hexapoda</taxon>
        <taxon>Insecta</taxon>
        <taxon>Pterygota</taxon>
        <taxon>Neoptera</taxon>
        <taxon>Endopterygota</taxon>
        <taxon>Diptera</taxon>
        <taxon>Nematocera</taxon>
        <taxon>Culicoidea</taxon>
        <taxon>Culicidae</taxon>
        <taxon>Culicinae</taxon>
        <taxon>Culicini</taxon>
        <taxon>Culex</taxon>
        <taxon>Culex</taxon>
    </lineage>
</organism>